<dbReference type="GeneID" id="9595580"/>
<feature type="region of interest" description="Disordered" evidence="3">
    <location>
        <begin position="97"/>
        <end position="180"/>
    </location>
</feature>
<feature type="compositionally biased region" description="Pro residues" evidence="3">
    <location>
        <begin position="695"/>
        <end position="705"/>
    </location>
</feature>
<comment type="subcellular location">
    <subcellularLocation>
        <location evidence="1">Nucleus</location>
    </subcellularLocation>
</comment>
<feature type="non-terminal residue" evidence="6">
    <location>
        <position position="929"/>
    </location>
</feature>
<feature type="compositionally biased region" description="Polar residues" evidence="3">
    <location>
        <begin position="472"/>
        <end position="493"/>
    </location>
</feature>
<dbReference type="InterPro" id="IPR002625">
    <property type="entry name" value="Smr_dom"/>
</dbReference>
<accession>D8Q0S1</accession>
<evidence type="ECO:0000259" key="5">
    <source>
        <dbReference type="PROSITE" id="PS50828"/>
    </source>
</evidence>
<dbReference type="SMART" id="SM00463">
    <property type="entry name" value="SMR"/>
    <property type="match status" value="1"/>
</dbReference>
<dbReference type="InterPro" id="IPR036063">
    <property type="entry name" value="Smr_dom_sf"/>
</dbReference>
<dbReference type="Pfam" id="PF01713">
    <property type="entry name" value="Smr"/>
    <property type="match status" value="1"/>
</dbReference>
<dbReference type="PROSITE" id="PS50828">
    <property type="entry name" value="SMR"/>
    <property type="match status" value="1"/>
</dbReference>
<dbReference type="STRING" id="578458.D8Q0S1"/>
<gene>
    <name evidence="6" type="ORF">SCHCODRAFT_108008</name>
</gene>
<evidence type="ECO:0000313" key="7">
    <source>
        <dbReference type="Proteomes" id="UP000007431"/>
    </source>
</evidence>
<protein>
    <recommendedName>
        <fullName evidence="8">Chromo domain-containing protein</fullName>
    </recommendedName>
</protein>
<dbReference type="Pfam" id="PF01393">
    <property type="entry name" value="Chromo_shadow"/>
    <property type="match status" value="1"/>
</dbReference>
<dbReference type="SUPFAM" id="SSF160443">
    <property type="entry name" value="SMR domain-like"/>
    <property type="match status" value="1"/>
</dbReference>
<dbReference type="HOGENOM" id="CLU_011634_0_0_1"/>
<feature type="compositionally biased region" description="Acidic residues" evidence="3">
    <location>
        <begin position="170"/>
        <end position="180"/>
    </location>
</feature>
<feature type="region of interest" description="Disordered" evidence="3">
    <location>
        <begin position="678"/>
        <end position="770"/>
    </location>
</feature>
<evidence type="ECO:0000313" key="6">
    <source>
        <dbReference type="EMBL" id="EFI97805.1"/>
    </source>
</evidence>
<name>D8Q0S1_SCHCM</name>
<dbReference type="AlphaFoldDB" id="D8Q0S1"/>
<dbReference type="PROSITE" id="PS50013">
    <property type="entry name" value="CHROMO_2"/>
    <property type="match status" value="1"/>
</dbReference>
<feature type="compositionally biased region" description="Low complexity" evidence="3">
    <location>
        <begin position="523"/>
        <end position="537"/>
    </location>
</feature>
<dbReference type="OrthoDB" id="4080456at2759"/>
<feature type="compositionally biased region" description="Low complexity" evidence="3">
    <location>
        <begin position="377"/>
        <end position="395"/>
    </location>
</feature>
<dbReference type="GO" id="GO:0005634">
    <property type="term" value="C:nucleus"/>
    <property type="evidence" value="ECO:0007669"/>
    <property type="project" value="UniProtKB-SubCell"/>
</dbReference>
<keyword evidence="7" id="KW-1185">Reference proteome</keyword>
<dbReference type="KEGG" id="scm:SCHCO_02535771"/>
<dbReference type="VEuPathDB" id="FungiDB:SCHCODRAFT_02535771"/>
<dbReference type="InterPro" id="IPR016197">
    <property type="entry name" value="Chromo-like_dom_sf"/>
</dbReference>
<sequence length="929" mass="102253">MHEPNATKQQRARPPPPHSVASNETRAMSDNNSNSGGNESEEEYEIERILNHQEKKFGRQRGYFVKWKGYGEADNSWVAEEDAANAKDLITEYWEREKEKKAAKSGSASTTSIKRGRKSEPRTASEVSKKRARSTKAVSAEPIEVDEEPPAQKKKRQSKSGSASAKMEVDGTEDDEEEDADLPVVAAMDKKYRELDSWEDLIKSIETVERHPDNPDGLMVYLTLKDGRRVRETSATAREKFPQLPILPSPPIASLDFVGARHVKVDHSPAGVADPKRPLAAQTLPLIQPLYHERAYIAIRAEFCPPLEEQIVLALLHELQSDDNGRCITPSPDQLDELRTNLRILSCGADDLQLNDDMARLQIPDEEDSCTSTPDMTSSNADTTSSSTSWESVSSSRDHSSSPLEFLSAALPGVSAERLAVMLASADDDDIDANMWDILERFLTQEHIRELEERGLDGLSDNEAQDDRSWHTVVNQKSVPDTSRPSGSVQRTPTMPKPKRGGKNNSIKITFGDVRQQNGHRVPSISTSAPSSPSSSSDIWTKINSISSYLSTLLPDRPASFFLSHFHSPGHPTPYQALKAALERIAEDTTVDEDDDVALVEILEVLRSDKTRTIDEESRLVDDARLVLSASGGKADCALDLLYMLQDFAADDGMELGPYHSPLPSPLPSRVPRYSDAAAVTRSAPTTPARTAFPSGPPPVAPPPARWKGPTTTQPRNKPSPYQWQRVNGSKVKNKPAYPQPVRVPTYNRDVNGTKIRGSGNALGKGGKGDVGELDYQARQEESMRQRAEMLKNASLVWKDRSRGGAETALYYVERAREFQEIARKEALAHARHTVEAKMRASRDGRTLDLHGTTAAEAVIIVKDILERVGASPAKPVKIITGKGTHSLNRVSVLKPVVRKALLDEGWSVGSWDGGLVVNGQPHAPRVLG</sequence>
<dbReference type="InterPro" id="IPR008251">
    <property type="entry name" value="Chromo_shadow_dom"/>
</dbReference>
<feature type="compositionally biased region" description="Basic and acidic residues" evidence="3">
    <location>
        <begin position="118"/>
        <end position="129"/>
    </location>
</feature>
<dbReference type="InterPro" id="IPR052772">
    <property type="entry name" value="Endo/PolyKinase_Domain-Protein"/>
</dbReference>
<organism evidence="7">
    <name type="scientific">Schizophyllum commune (strain H4-8 / FGSC 9210)</name>
    <name type="common">Split gill fungus</name>
    <dbReference type="NCBI Taxonomy" id="578458"/>
    <lineage>
        <taxon>Eukaryota</taxon>
        <taxon>Fungi</taxon>
        <taxon>Dikarya</taxon>
        <taxon>Basidiomycota</taxon>
        <taxon>Agaricomycotina</taxon>
        <taxon>Agaricomycetes</taxon>
        <taxon>Agaricomycetidae</taxon>
        <taxon>Agaricales</taxon>
        <taxon>Schizophyllaceae</taxon>
        <taxon>Schizophyllum</taxon>
    </lineage>
</organism>
<dbReference type="SUPFAM" id="SSF54160">
    <property type="entry name" value="Chromo domain-like"/>
    <property type="match status" value="1"/>
</dbReference>
<dbReference type="GO" id="GO:0004519">
    <property type="term" value="F:endonuclease activity"/>
    <property type="evidence" value="ECO:0007669"/>
    <property type="project" value="TreeGrafter"/>
</dbReference>
<keyword evidence="2" id="KW-0539">Nucleus</keyword>
<dbReference type="eggNOG" id="KOG1911">
    <property type="taxonomic scope" value="Eukaryota"/>
</dbReference>
<feature type="compositionally biased region" description="Low complexity" evidence="3">
    <location>
        <begin position="678"/>
        <end position="694"/>
    </location>
</feature>
<proteinExistence type="predicted"/>
<evidence type="ECO:0008006" key="8">
    <source>
        <dbReference type="Google" id="ProtNLM"/>
    </source>
</evidence>
<dbReference type="OMA" id="GEVAFYF"/>
<dbReference type="RefSeq" id="XP_003032708.1">
    <property type="nucleotide sequence ID" value="XM_003032662.1"/>
</dbReference>
<feature type="compositionally biased region" description="Low complexity" evidence="3">
    <location>
        <begin position="29"/>
        <end position="38"/>
    </location>
</feature>
<feature type="domain" description="Chromo" evidence="4">
    <location>
        <begin position="44"/>
        <end position="105"/>
    </location>
</feature>
<dbReference type="PANTHER" id="PTHR46535">
    <property type="entry name" value="NEDD4-BINDING PROTEIN 2"/>
    <property type="match status" value="1"/>
</dbReference>
<dbReference type="InterPro" id="IPR023780">
    <property type="entry name" value="Chromo_domain"/>
</dbReference>
<dbReference type="PANTHER" id="PTHR46535:SF1">
    <property type="entry name" value="NEDD4-BINDING PROTEIN 2"/>
    <property type="match status" value="1"/>
</dbReference>
<dbReference type="InParanoid" id="D8Q0S1"/>
<dbReference type="GO" id="GO:0006338">
    <property type="term" value="P:chromatin remodeling"/>
    <property type="evidence" value="ECO:0007669"/>
    <property type="project" value="UniProtKB-ARBA"/>
</dbReference>
<evidence type="ECO:0000259" key="4">
    <source>
        <dbReference type="PROSITE" id="PS50013"/>
    </source>
</evidence>
<evidence type="ECO:0000256" key="2">
    <source>
        <dbReference type="ARBA" id="ARBA00023242"/>
    </source>
</evidence>
<feature type="region of interest" description="Disordered" evidence="3">
    <location>
        <begin position="365"/>
        <end position="402"/>
    </location>
</feature>
<dbReference type="Pfam" id="PF00385">
    <property type="entry name" value="Chromo"/>
    <property type="match status" value="1"/>
</dbReference>
<reference evidence="6 7" key="1">
    <citation type="journal article" date="2010" name="Nat. Biotechnol.">
        <title>Genome sequence of the model mushroom Schizophyllum commune.</title>
        <authorList>
            <person name="Ohm R.A."/>
            <person name="de Jong J.F."/>
            <person name="Lugones L.G."/>
            <person name="Aerts A."/>
            <person name="Kothe E."/>
            <person name="Stajich J.E."/>
            <person name="de Vries R.P."/>
            <person name="Record E."/>
            <person name="Levasseur A."/>
            <person name="Baker S.E."/>
            <person name="Bartholomew K.A."/>
            <person name="Coutinho P.M."/>
            <person name="Erdmann S."/>
            <person name="Fowler T.J."/>
            <person name="Gathman A.C."/>
            <person name="Lombard V."/>
            <person name="Henrissat B."/>
            <person name="Knabe N."/>
            <person name="Kuees U."/>
            <person name="Lilly W.W."/>
            <person name="Lindquist E."/>
            <person name="Lucas S."/>
            <person name="Magnuson J.K."/>
            <person name="Piumi F."/>
            <person name="Raudaskoski M."/>
            <person name="Salamov A."/>
            <person name="Schmutz J."/>
            <person name="Schwarze F.W.M.R."/>
            <person name="vanKuyk P.A."/>
            <person name="Horton J.S."/>
            <person name="Grigoriev I.V."/>
            <person name="Woesten H.A.B."/>
        </authorList>
    </citation>
    <scope>NUCLEOTIDE SEQUENCE [LARGE SCALE GENOMIC DNA]</scope>
    <source>
        <strain evidence="7">H4-8 / FGSC 9210</strain>
    </source>
</reference>
<dbReference type="Proteomes" id="UP000007431">
    <property type="component" value="Unassembled WGS sequence"/>
</dbReference>
<dbReference type="EMBL" id="GL377305">
    <property type="protein sequence ID" value="EFI97805.1"/>
    <property type="molecule type" value="Genomic_DNA"/>
</dbReference>
<feature type="compositionally biased region" description="Polar residues" evidence="3">
    <location>
        <begin position="710"/>
        <end position="728"/>
    </location>
</feature>
<feature type="region of interest" description="Disordered" evidence="3">
    <location>
        <begin position="1"/>
        <end position="47"/>
    </location>
</feature>
<dbReference type="Gene3D" id="3.30.1370.110">
    <property type="match status" value="1"/>
</dbReference>
<feature type="domain" description="Smr" evidence="5">
    <location>
        <begin position="848"/>
        <end position="929"/>
    </location>
</feature>
<feature type="region of interest" description="Disordered" evidence="3">
    <location>
        <begin position="454"/>
        <end position="537"/>
    </location>
</feature>
<dbReference type="Gene3D" id="2.40.50.40">
    <property type="match status" value="2"/>
</dbReference>
<dbReference type="InterPro" id="IPR000953">
    <property type="entry name" value="Chromo/chromo_shadow_dom"/>
</dbReference>
<evidence type="ECO:0000256" key="1">
    <source>
        <dbReference type="ARBA" id="ARBA00004123"/>
    </source>
</evidence>
<dbReference type="SMART" id="SM00298">
    <property type="entry name" value="CHROMO"/>
    <property type="match status" value="1"/>
</dbReference>
<evidence type="ECO:0000256" key="3">
    <source>
        <dbReference type="SAM" id="MobiDB-lite"/>
    </source>
</evidence>